<dbReference type="WBParaSite" id="HNAJ_0001079901-mRNA-1">
    <property type="protein sequence ID" value="HNAJ_0001079901-mRNA-1"/>
    <property type="gene ID" value="HNAJ_0001079901"/>
</dbReference>
<proteinExistence type="predicted"/>
<dbReference type="AlphaFoldDB" id="A0A0R3TSZ1"/>
<reference evidence="1 2" key="2">
    <citation type="submission" date="2018-11" db="EMBL/GenBank/DDBJ databases">
        <authorList>
            <consortium name="Pathogen Informatics"/>
        </authorList>
    </citation>
    <scope>NUCLEOTIDE SEQUENCE [LARGE SCALE GENOMIC DNA]</scope>
</reference>
<evidence type="ECO:0000313" key="1">
    <source>
        <dbReference type="EMBL" id="VDO08799.1"/>
    </source>
</evidence>
<dbReference type="EMBL" id="UZAE01013223">
    <property type="protein sequence ID" value="VDO08799.1"/>
    <property type="molecule type" value="Genomic_DNA"/>
</dbReference>
<dbReference type="Proteomes" id="UP000278807">
    <property type="component" value="Unassembled WGS sequence"/>
</dbReference>
<sequence>MKSDPQITPKTLGVRVSTRALKLLGLVNGLRRIHSDDIGRVFFKGESDSDVYSCHFKDNIFGISEVDFLAKISTLRNSIGYSSDDDFNAYDYACVLDEKLSSVVEIQTDPD</sequence>
<reference evidence="3" key="1">
    <citation type="submission" date="2017-02" db="UniProtKB">
        <authorList>
            <consortium name="WormBaseParasite"/>
        </authorList>
    </citation>
    <scope>IDENTIFICATION</scope>
</reference>
<gene>
    <name evidence="1" type="ORF">HNAJ_LOCUS10794</name>
</gene>
<accession>A0A0R3TSZ1</accession>
<name>A0A0R3TSZ1_RODNA</name>
<keyword evidence="2" id="KW-1185">Reference proteome</keyword>
<organism evidence="3">
    <name type="scientific">Rodentolepis nana</name>
    <name type="common">Dwarf tapeworm</name>
    <name type="synonym">Hymenolepis nana</name>
    <dbReference type="NCBI Taxonomy" id="102285"/>
    <lineage>
        <taxon>Eukaryota</taxon>
        <taxon>Metazoa</taxon>
        <taxon>Spiralia</taxon>
        <taxon>Lophotrochozoa</taxon>
        <taxon>Platyhelminthes</taxon>
        <taxon>Cestoda</taxon>
        <taxon>Eucestoda</taxon>
        <taxon>Cyclophyllidea</taxon>
        <taxon>Hymenolepididae</taxon>
        <taxon>Rodentolepis</taxon>
    </lineage>
</organism>
<evidence type="ECO:0000313" key="3">
    <source>
        <dbReference type="WBParaSite" id="HNAJ_0001079901-mRNA-1"/>
    </source>
</evidence>
<protein>
    <submittedName>
        <fullName evidence="3">DEP domain-containing protein</fullName>
    </submittedName>
</protein>
<evidence type="ECO:0000313" key="2">
    <source>
        <dbReference type="Proteomes" id="UP000278807"/>
    </source>
</evidence>